<accession>A0ABQ3IZV2</accession>
<comment type="subcellular location">
    <subcellularLocation>
        <location evidence="1">Membrane</location>
        <topology evidence="1">Multi-pass membrane protein</topology>
    </subcellularLocation>
</comment>
<feature type="transmembrane region" description="Helical" evidence="5">
    <location>
        <begin position="126"/>
        <end position="146"/>
    </location>
</feature>
<dbReference type="RefSeq" id="WP_191286038.1">
    <property type="nucleotide sequence ID" value="NZ_BNCH01000003.1"/>
</dbReference>
<feature type="transmembrane region" description="Helical" evidence="5">
    <location>
        <begin position="152"/>
        <end position="171"/>
    </location>
</feature>
<proteinExistence type="predicted"/>
<dbReference type="Proteomes" id="UP000609802">
    <property type="component" value="Unassembled WGS sequence"/>
</dbReference>
<comment type="caution">
    <text evidence="6">The sequence shown here is derived from an EMBL/GenBank/DDBJ whole genome shotgun (WGS) entry which is preliminary data.</text>
</comment>
<reference evidence="7" key="1">
    <citation type="journal article" date="2019" name="Int. J. Syst. Evol. Microbiol.">
        <title>The Global Catalogue of Microorganisms (GCM) 10K type strain sequencing project: providing services to taxonomists for standard genome sequencing and annotation.</title>
        <authorList>
            <consortium name="The Broad Institute Genomics Platform"/>
            <consortium name="The Broad Institute Genome Sequencing Center for Infectious Disease"/>
            <person name="Wu L."/>
            <person name="Ma J."/>
        </authorList>
    </citation>
    <scope>NUCLEOTIDE SEQUENCE [LARGE SCALE GENOMIC DNA]</scope>
    <source>
        <strain evidence="7">KCTC 42443</strain>
    </source>
</reference>
<gene>
    <name evidence="6" type="ORF">GCM10016455_16460</name>
</gene>
<evidence type="ECO:0000256" key="3">
    <source>
        <dbReference type="ARBA" id="ARBA00022989"/>
    </source>
</evidence>
<evidence type="ECO:0000256" key="2">
    <source>
        <dbReference type="ARBA" id="ARBA00022692"/>
    </source>
</evidence>
<organism evidence="6 7">
    <name type="scientific">Aliiroseovarius zhejiangensis</name>
    <dbReference type="NCBI Taxonomy" id="1632025"/>
    <lineage>
        <taxon>Bacteria</taxon>
        <taxon>Pseudomonadati</taxon>
        <taxon>Pseudomonadota</taxon>
        <taxon>Alphaproteobacteria</taxon>
        <taxon>Rhodobacterales</taxon>
        <taxon>Paracoccaceae</taxon>
        <taxon>Aliiroseovarius</taxon>
    </lineage>
</organism>
<keyword evidence="3 5" id="KW-1133">Transmembrane helix</keyword>
<name>A0ABQ3IZV2_9RHOB</name>
<feature type="transmembrane region" description="Helical" evidence="5">
    <location>
        <begin position="21"/>
        <end position="48"/>
    </location>
</feature>
<dbReference type="Pfam" id="PF07264">
    <property type="entry name" value="EI24"/>
    <property type="match status" value="1"/>
</dbReference>
<evidence type="ECO:0000256" key="4">
    <source>
        <dbReference type="ARBA" id="ARBA00023136"/>
    </source>
</evidence>
<keyword evidence="4 5" id="KW-0472">Membrane</keyword>
<evidence type="ECO:0000256" key="1">
    <source>
        <dbReference type="ARBA" id="ARBA00004141"/>
    </source>
</evidence>
<evidence type="ECO:0000313" key="7">
    <source>
        <dbReference type="Proteomes" id="UP000609802"/>
    </source>
</evidence>
<protein>
    <submittedName>
        <fullName evidence="6">Membrane protein</fullName>
    </submittedName>
</protein>
<keyword evidence="7" id="KW-1185">Reference proteome</keyword>
<evidence type="ECO:0000256" key="5">
    <source>
        <dbReference type="SAM" id="Phobius"/>
    </source>
</evidence>
<dbReference type="EMBL" id="BNCH01000003">
    <property type="protein sequence ID" value="GHE96739.1"/>
    <property type="molecule type" value="Genomic_DNA"/>
</dbReference>
<evidence type="ECO:0000313" key="6">
    <source>
        <dbReference type="EMBL" id="GHE96739.1"/>
    </source>
</evidence>
<feature type="transmembrane region" description="Helical" evidence="5">
    <location>
        <begin position="68"/>
        <end position="95"/>
    </location>
</feature>
<dbReference type="InterPro" id="IPR059112">
    <property type="entry name" value="CysZ/EI24"/>
</dbReference>
<sequence length="229" mass="25152">MILDDFFRSVAQMADPRFRSVLMKGLALTVGLLIAITMGMTWLVGFFVPDTVTLPFVGDVSWMDGVAWWMTSILMVVLSVVLMVPVAGAFTGIFLDDVADAVEARHYPSLPPAPDVPMSETIRDSLGFFGVIVGVNLVALILFFFVGPLAPILFWAVNGYLLGREYFQLAAMRRVGRVEAGRLRSRNNLQIWLAGTLMAIPLSVPLVNLLIPILGAATFTHLFHRVSAR</sequence>
<keyword evidence="2 5" id="KW-0812">Transmembrane</keyword>
<feature type="transmembrane region" description="Helical" evidence="5">
    <location>
        <begin position="191"/>
        <end position="219"/>
    </location>
</feature>